<feature type="transmembrane region" description="Helical" evidence="1">
    <location>
        <begin position="104"/>
        <end position="123"/>
    </location>
</feature>
<name>A0A5B9MST4_9BACT</name>
<accession>A0A5B9MST4</accession>
<proteinExistence type="predicted"/>
<feature type="transmembrane region" description="Helical" evidence="1">
    <location>
        <begin position="77"/>
        <end position="98"/>
    </location>
</feature>
<dbReference type="EMBL" id="CP036264">
    <property type="protein sequence ID" value="QEG02088.1"/>
    <property type="molecule type" value="Genomic_DNA"/>
</dbReference>
<feature type="transmembrane region" description="Helical" evidence="1">
    <location>
        <begin position="135"/>
        <end position="152"/>
    </location>
</feature>
<organism evidence="2 3">
    <name type="scientific">Stieleria maiorica</name>
    <dbReference type="NCBI Taxonomy" id="2795974"/>
    <lineage>
        <taxon>Bacteria</taxon>
        <taxon>Pseudomonadati</taxon>
        <taxon>Planctomycetota</taxon>
        <taxon>Planctomycetia</taxon>
        <taxon>Pirellulales</taxon>
        <taxon>Pirellulaceae</taxon>
        <taxon>Stieleria</taxon>
    </lineage>
</organism>
<evidence type="ECO:0000313" key="3">
    <source>
        <dbReference type="Proteomes" id="UP000321353"/>
    </source>
</evidence>
<evidence type="ECO:0000313" key="2">
    <source>
        <dbReference type="EMBL" id="QEG02088.1"/>
    </source>
</evidence>
<keyword evidence="3" id="KW-1185">Reference proteome</keyword>
<keyword evidence="1" id="KW-0472">Membrane</keyword>
<dbReference type="AlphaFoldDB" id="A0A5B9MST4"/>
<reference evidence="2 3" key="1">
    <citation type="submission" date="2019-02" db="EMBL/GenBank/DDBJ databases">
        <title>Planctomycetal bacteria perform biofilm scaping via a novel small molecule.</title>
        <authorList>
            <person name="Jeske O."/>
            <person name="Boedeker C."/>
            <person name="Wiegand S."/>
            <person name="Breitling P."/>
            <person name="Kallscheuer N."/>
            <person name="Jogler M."/>
            <person name="Rohde M."/>
            <person name="Petersen J."/>
            <person name="Medema M.H."/>
            <person name="Surup F."/>
            <person name="Jogler C."/>
        </authorList>
    </citation>
    <scope>NUCLEOTIDE SEQUENCE [LARGE SCALE GENOMIC DNA]</scope>
    <source>
        <strain evidence="2 3">Mal15</strain>
    </source>
</reference>
<dbReference type="Proteomes" id="UP000321353">
    <property type="component" value="Chromosome"/>
</dbReference>
<keyword evidence="1" id="KW-1133">Transmembrane helix</keyword>
<dbReference type="KEGG" id="smam:Mal15_61710"/>
<gene>
    <name evidence="2" type="ORF">Mal15_61710</name>
</gene>
<keyword evidence="1" id="KW-0812">Transmembrane</keyword>
<evidence type="ECO:0000256" key="1">
    <source>
        <dbReference type="SAM" id="Phobius"/>
    </source>
</evidence>
<sequence length="155" mass="16751">MAIAAVPCVTIVDAIGLCFSPEWMIDGTLRRTWIEAGLPVSIATGQISFFSLQLPGIILMTALAGGAFCIRARVADLAVAMLFISIPFVDAIGFGISYLRTQVVTALTIGLVLVLYFVLRRFVPVKNDPPTDWRLTYGLLGSFTLVCSILYAECS</sequence>
<feature type="transmembrane region" description="Helical" evidence="1">
    <location>
        <begin position="47"/>
        <end position="70"/>
    </location>
</feature>
<protein>
    <submittedName>
        <fullName evidence="2">Uncharacterized protein</fullName>
    </submittedName>
</protein>